<evidence type="ECO:0000256" key="8">
    <source>
        <dbReference type="ARBA" id="ARBA00032408"/>
    </source>
</evidence>
<evidence type="ECO:0000256" key="3">
    <source>
        <dbReference type="ARBA" id="ARBA00011243"/>
    </source>
</evidence>
<dbReference type="GeneID" id="7272250"/>
<dbReference type="AlphaFoldDB" id="B8GIC3"/>
<evidence type="ECO:0000256" key="6">
    <source>
        <dbReference type="ARBA" id="ARBA00022917"/>
    </source>
</evidence>
<dbReference type="Gene3D" id="3.30.30.170">
    <property type="match status" value="1"/>
</dbReference>
<organism evidence="11 12">
    <name type="scientific">Methanosphaerula palustris (strain ATCC BAA-1556 / DSM 19958 / E1-9c)</name>
    <dbReference type="NCBI Taxonomy" id="521011"/>
    <lineage>
        <taxon>Archaea</taxon>
        <taxon>Methanobacteriati</taxon>
        <taxon>Methanobacteriota</taxon>
        <taxon>Stenosarchaea group</taxon>
        <taxon>Methanomicrobia</taxon>
        <taxon>Methanomicrobiales</taxon>
        <taxon>Methanoregulaceae</taxon>
        <taxon>Methanosphaerula</taxon>
    </lineage>
</organism>
<dbReference type="Gene3D" id="2.40.50.140">
    <property type="entry name" value="Nucleic acid-binding proteins"/>
    <property type="match status" value="1"/>
</dbReference>
<name>B8GIC3_METPE</name>
<comment type="similarity">
    <text evidence="2 9">Belongs to the eIF-2-beta/eIF-5 family.</text>
</comment>
<accession>B8GIC3</accession>
<evidence type="ECO:0000256" key="2">
    <source>
        <dbReference type="ARBA" id="ARBA00010397"/>
    </source>
</evidence>
<dbReference type="NCBIfam" id="NF003067">
    <property type="entry name" value="PRK03988.1"/>
    <property type="match status" value="1"/>
</dbReference>
<sequence>MADPYETLLKKAYEHVTEVSESSERFTIPEVKSYIEGKATVFENFREIADTLRREPEHLMKFLVGELGTAGKIDGTRAVFNGKFDPAQFTAAVKSYFDDYVLCSECGRPDTRLVKDDRILLLRCDACGSHRPVKKRKARSEDANKGLVEGKIMDVMIQSVSKRGDGVAREGKYIMYVPKSKPGQTVKIKITRISGSIVFTERA</sequence>
<dbReference type="Pfam" id="PF01938">
    <property type="entry name" value="TRAM"/>
    <property type="match status" value="1"/>
</dbReference>
<dbReference type="EMBL" id="CP001338">
    <property type="protein sequence ID" value="ACL15474.1"/>
    <property type="molecule type" value="Genomic_DNA"/>
</dbReference>
<dbReference type="SMART" id="SM00653">
    <property type="entry name" value="eIF2B_5"/>
    <property type="match status" value="1"/>
</dbReference>
<dbReference type="InterPro" id="IPR045196">
    <property type="entry name" value="IF2/IF5"/>
</dbReference>
<dbReference type="SUPFAM" id="SSF100966">
    <property type="entry name" value="Translation initiation factor 2 beta, aIF2beta, N-terminal domain"/>
    <property type="match status" value="1"/>
</dbReference>
<dbReference type="OrthoDB" id="38099at2157"/>
<reference evidence="11 12" key="1">
    <citation type="journal article" date="2015" name="Genome Announc.">
        <title>Complete Genome Sequence of Methanosphaerula palustris E1-9CT, a Hydrogenotrophic Methanogen Isolated from a Minerotrophic Fen Peatland.</title>
        <authorList>
            <person name="Cadillo-Quiroz H."/>
            <person name="Browne P."/>
            <person name="Kyrpides N."/>
            <person name="Woyke T."/>
            <person name="Goodwin L."/>
            <person name="Detter C."/>
            <person name="Yavitt J.B."/>
            <person name="Zinder S.H."/>
        </authorList>
    </citation>
    <scope>NUCLEOTIDE SEQUENCE [LARGE SCALE GENOMIC DNA]</scope>
    <source>
        <strain evidence="12">ATCC BAA-1556 / DSM 19958 / E1-9c</strain>
    </source>
</reference>
<dbReference type="NCBIfam" id="TIGR00311">
    <property type="entry name" value="aIF-2beta"/>
    <property type="match status" value="1"/>
</dbReference>
<dbReference type="PROSITE" id="PS50926">
    <property type="entry name" value="TRAM"/>
    <property type="match status" value="1"/>
</dbReference>
<proteinExistence type="inferred from homology"/>
<dbReference type="Pfam" id="PF01873">
    <property type="entry name" value="eIF-5_eIF-2B"/>
    <property type="match status" value="1"/>
</dbReference>
<evidence type="ECO:0000256" key="1">
    <source>
        <dbReference type="ARBA" id="ARBA00003323"/>
    </source>
</evidence>
<evidence type="ECO:0000256" key="7">
    <source>
        <dbReference type="ARBA" id="ARBA00031466"/>
    </source>
</evidence>
<dbReference type="STRING" id="521011.Mpal_0080"/>
<dbReference type="Proteomes" id="UP000002457">
    <property type="component" value="Chromosome"/>
</dbReference>
<dbReference type="InterPro" id="IPR002735">
    <property type="entry name" value="Transl_init_fac_IF2/IF5_dom"/>
</dbReference>
<dbReference type="InterPro" id="IPR012340">
    <property type="entry name" value="NA-bd_OB-fold"/>
</dbReference>
<dbReference type="PANTHER" id="PTHR23001">
    <property type="entry name" value="EUKARYOTIC TRANSLATION INITIATION FACTOR"/>
    <property type="match status" value="1"/>
</dbReference>
<dbReference type="KEGG" id="mpl:Mpal_0080"/>
<dbReference type="NCBIfam" id="NF008993">
    <property type="entry name" value="PRK12336.1"/>
    <property type="match status" value="1"/>
</dbReference>
<dbReference type="PANTHER" id="PTHR23001:SF3">
    <property type="entry name" value="EUKARYOTIC TRANSLATION INITIATION FACTOR 2 SUBUNIT 2"/>
    <property type="match status" value="1"/>
</dbReference>
<dbReference type="eggNOG" id="arCOG01640">
    <property type="taxonomic scope" value="Archaea"/>
</dbReference>
<dbReference type="InterPro" id="IPR004458">
    <property type="entry name" value="TIF2_bsu_arc"/>
</dbReference>
<evidence type="ECO:0000259" key="10">
    <source>
        <dbReference type="PROSITE" id="PS50926"/>
    </source>
</evidence>
<keyword evidence="5 9" id="KW-0396">Initiation factor</keyword>
<keyword evidence="12" id="KW-1185">Reference proteome</keyword>
<evidence type="ECO:0000313" key="12">
    <source>
        <dbReference type="Proteomes" id="UP000002457"/>
    </source>
</evidence>
<comment type="function">
    <text evidence="1 9">eIF-2 functions in the early steps of protein synthesis by forming a ternary complex with GTP and initiator tRNA.</text>
</comment>
<protein>
    <recommendedName>
        <fullName evidence="4 9">Translation initiation factor 2 subunit beta</fullName>
    </recommendedName>
    <alternativeName>
        <fullName evidence="7 9">aIF2-beta</fullName>
    </alternativeName>
    <alternativeName>
        <fullName evidence="8 9">eIF-2-beta</fullName>
    </alternativeName>
</protein>
<evidence type="ECO:0000256" key="4">
    <source>
        <dbReference type="ARBA" id="ARBA00022314"/>
    </source>
</evidence>
<evidence type="ECO:0000313" key="11">
    <source>
        <dbReference type="EMBL" id="ACL15474.1"/>
    </source>
</evidence>
<evidence type="ECO:0000256" key="5">
    <source>
        <dbReference type="ARBA" id="ARBA00022540"/>
    </source>
</evidence>
<dbReference type="GO" id="GO:0003743">
    <property type="term" value="F:translation initiation factor activity"/>
    <property type="evidence" value="ECO:0007669"/>
    <property type="project" value="UniProtKB-UniRule"/>
</dbReference>
<dbReference type="SUPFAM" id="SSF50249">
    <property type="entry name" value="Nucleic acid-binding proteins"/>
    <property type="match status" value="1"/>
</dbReference>
<evidence type="ECO:0000256" key="9">
    <source>
        <dbReference type="HAMAP-Rule" id="MF_00232"/>
    </source>
</evidence>
<dbReference type="RefSeq" id="WP_012616793.1">
    <property type="nucleotide sequence ID" value="NC_011832.1"/>
</dbReference>
<comment type="subunit">
    <text evidence="3 9">Heterotrimer composed of an alpha, a beta and a gamma chain.</text>
</comment>
<feature type="domain" description="TRAM" evidence="10">
    <location>
        <begin position="146"/>
        <end position="203"/>
    </location>
</feature>
<gene>
    <name evidence="9" type="primary">eif2b</name>
    <name evidence="11" type="ordered locus">Mpal_0080</name>
</gene>
<keyword evidence="6 9" id="KW-0648">Protein biosynthesis</keyword>
<dbReference type="InterPro" id="IPR002792">
    <property type="entry name" value="TRAM_dom"/>
</dbReference>
<dbReference type="SUPFAM" id="SSF75689">
    <property type="entry name" value="Zinc-binding domain of translation initiation factor 2 beta"/>
    <property type="match status" value="1"/>
</dbReference>
<dbReference type="HAMAP" id="MF_00232">
    <property type="entry name" value="eIF_2_beta"/>
    <property type="match status" value="1"/>
</dbReference>
<dbReference type="FunFam" id="3.30.30.170:FF:000001">
    <property type="entry name" value="Eukaryotic translation initiation factor 2 subunit"/>
    <property type="match status" value="1"/>
</dbReference>
<dbReference type="InterPro" id="IPR016190">
    <property type="entry name" value="Transl_init_fac_IF2/IF5_Zn-bd"/>
</dbReference>
<dbReference type="InterPro" id="IPR016189">
    <property type="entry name" value="Transl_init_fac_IF2/IF5_N"/>
</dbReference>
<dbReference type="HOGENOM" id="CLU_026663_3_0_2"/>